<protein>
    <submittedName>
        <fullName evidence="1">Uncharacterized protein</fullName>
    </submittedName>
</protein>
<keyword evidence="2" id="KW-1185">Reference proteome</keyword>
<accession>A0ABY9QGE8</accession>
<name>A0ABY9QGE8_GEOTD</name>
<proteinExistence type="predicted"/>
<dbReference type="Proteomes" id="UP001297580">
    <property type="component" value="Chromosome"/>
</dbReference>
<evidence type="ECO:0000313" key="1">
    <source>
        <dbReference type="EMBL" id="WMV77995.1"/>
    </source>
</evidence>
<sequence length="94" mass="11018">MGQGSHRGAKTFRRRRALEFLERLYVKRATLKQQLQTPELQSIHPVLTGELKAIEMVMNEFIQLFDIHEEELKMMPMSSNTDEAQGKEDQNEEK</sequence>
<dbReference type="RefSeq" id="WP_230459261.1">
    <property type="nucleotide sequence ID" value="NZ_CP017690.1"/>
</dbReference>
<gene>
    <name evidence="1" type="ORF">HSX42_03940</name>
</gene>
<reference evidence="1 2" key="1">
    <citation type="submission" date="2023-08" db="EMBL/GenBank/DDBJ databases">
        <title>Complete genome sequence of Geobacillus thermodenitrificans K1041, a genetically tractable strain representative of the genus Geobacillus.</title>
        <authorList>
            <person name="Kani S."/>
            <person name="Suzuki H."/>
        </authorList>
    </citation>
    <scope>NUCLEOTIDE SEQUENCE [LARGE SCALE GENOMIC DNA]</scope>
    <source>
        <strain evidence="1 2">K1041</strain>
    </source>
</reference>
<evidence type="ECO:0000313" key="2">
    <source>
        <dbReference type="Proteomes" id="UP001297580"/>
    </source>
</evidence>
<dbReference type="EMBL" id="CP133461">
    <property type="protein sequence ID" value="WMV77995.1"/>
    <property type="molecule type" value="Genomic_DNA"/>
</dbReference>
<dbReference type="GeneID" id="87621753"/>
<organism evidence="1 2">
    <name type="scientific">Geobacillus thermodenitrificans</name>
    <dbReference type="NCBI Taxonomy" id="33940"/>
    <lineage>
        <taxon>Bacteria</taxon>
        <taxon>Bacillati</taxon>
        <taxon>Bacillota</taxon>
        <taxon>Bacilli</taxon>
        <taxon>Bacillales</taxon>
        <taxon>Anoxybacillaceae</taxon>
        <taxon>Geobacillus</taxon>
    </lineage>
</organism>